<dbReference type="Gene3D" id="3.30.70.100">
    <property type="match status" value="1"/>
</dbReference>
<evidence type="ECO:0000313" key="4">
    <source>
        <dbReference type="Proteomes" id="UP001165065"/>
    </source>
</evidence>
<organism evidence="3 4">
    <name type="scientific">Triparma columacea</name>
    <dbReference type="NCBI Taxonomy" id="722753"/>
    <lineage>
        <taxon>Eukaryota</taxon>
        <taxon>Sar</taxon>
        <taxon>Stramenopiles</taxon>
        <taxon>Ochrophyta</taxon>
        <taxon>Bolidophyceae</taxon>
        <taxon>Parmales</taxon>
        <taxon>Triparmaceae</taxon>
        <taxon>Triparma</taxon>
    </lineage>
</organism>
<dbReference type="InterPro" id="IPR011011">
    <property type="entry name" value="Znf_FYVE_PHD"/>
</dbReference>
<dbReference type="OrthoDB" id="25002at2759"/>
<name>A0A9W7G2L6_9STRA</name>
<accession>A0A9W7G2L6</accession>
<dbReference type="SMART" id="SM00450">
    <property type="entry name" value="RHOD"/>
    <property type="match status" value="1"/>
</dbReference>
<dbReference type="InterPro" id="IPR001763">
    <property type="entry name" value="Rhodanese-like_dom"/>
</dbReference>
<feature type="domain" description="Rhodanese" evidence="2">
    <location>
        <begin position="175"/>
        <end position="283"/>
    </location>
</feature>
<evidence type="ECO:0000256" key="1">
    <source>
        <dbReference type="SAM" id="MobiDB-lite"/>
    </source>
</evidence>
<dbReference type="InterPro" id="IPR020936">
    <property type="entry name" value="TrhO"/>
</dbReference>
<protein>
    <recommendedName>
        <fullName evidence="2">Rhodanese domain-containing protein</fullName>
    </recommendedName>
</protein>
<proteinExistence type="predicted"/>
<comment type="caution">
    <text evidence="3">The sequence shown here is derived from an EMBL/GenBank/DDBJ whole genome shotgun (WGS) entry which is preliminary data.</text>
</comment>
<dbReference type="Proteomes" id="UP001165065">
    <property type="component" value="Unassembled WGS sequence"/>
</dbReference>
<dbReference type="Gene3D" id="3.40.250.10">
    <property type="entry name" value="Rhodanese-like domain"/>
    <property type="match status" value="1"/>
</dbReference>
<keyword evidence="4" id="KW-1185">Reference proteome</keyword>
<dbReference type="SUPFAM" id="SSF52821">
    <property type="entry name" value="Rhodanese/Cell cycle control phosphatase"/>
    <property type="match status" value="1"/>
</dbReference>
<dbReference type="SUPFAM" id="SSF57903">
    <property type="entry name" value="FYVE/PHD zinc finger"/>
    <property type="match status" value="1"/>
</dbReference>
<dbReference type="AlphaFoldDB" id="A0A9W7G2L6"/>
<dbReference type="Pfam" id="PF12368">
    <property type="entry name" value="Rhodanese_C"/>
    <property type="match status" value="1"/>
</dbReference>
<dbReference type="InterPro" id="IPR040503">
    <property type="entry name" value="TRHO_N"/>
</dbReference>
<dbReference type="PANTHER" id="PTHR43268:SF7">
    <property type="entry name" value="RHODANESE DOMAIN-CONTAINING PROTEIN"/>
    <property type="match status" value="1"/>
</dbReference>
<dbReference type="PANTHER" id="PTHR43268">
    <property type="entry name" value="THIOSULFATE SULFURTRANSFERASE/RHODANESE-LIKE DOMAIN-CONTAINING PROTEIN 2"/>
    <property type="match status" value="1"/>
</dbReference>
<dbReference type="Pfam" id="PF00581">
    <property type="entry name" value="Rhodanese"/>
    <property type="match status" value="1"/>
</dbReference>
<gene>
    <name evidence="3" type="ORF">TrCOL_g1079</name>
</gene>
<feature type="region of interest" description="Disordered" evidence="1">
    <location>
        <begin position="454"/>
        <end position="485"/>
    </location>
</feature>
<evidence type="ECO:0000313" key="3">
    <source>
        <dbReference type="EMBL" id="GMI29513.1"/>
    </source>
</evidence>
<reference evidence="4" key="1">
    <citation type="journal article" date="2023" name="Commun. Biol.">
        <title>Genome analysis of Parmales, the sister group of diatoms, reveals the evolutionary specialization of diatoms from phago-mixotrophs to photoautotrophs.</title>
        <authorList>
            <person name="Ban H."/>
            <person name="Sato S."/>
            <person name="Yoshikawa S."/>
            <person name="Yamada K."/>
            <person name="Nakamura Y."/>
            <person name="Ichinomiya M."/>
            <person name="Sato N."/>
            <person name="Blanc-Mathieu R."/>
            <person name="Endo H."/>
            <person name="Kuwata A."/>
            <person name="Ogata H."/>
        </authorList>
    </citation>
    <scope>NUCLEOTIDE SEQUENCE [LARGE SCALE GENOMIC DNA]</scope>
</reference>
<sequence>MADKVDGQESGQGSKSLGSWFPNASVRKTKALGKDDKCSLLLFYHYVNPVMSEGRKDHLKKFLDDVTSELGLGGRLRVAREGLNCTISGSSEGVREFASKLKGWGGATLKDGQTTPFGNCKQFKYVDDLPPDRAFKDCKVLPVNELVFYGVGENDAPLTKGGVHLDPQSYHKKMEEDNTVIIDVRNSYEADIGKFIGQEGEGGAEYIDPKMRKSTDFKAWLGKEETKEKLKGKQVMMYCTGGVRCERASALLKTTYGEDHVNGVFQLEGGIEKYMMEFPDGGHWKGKNFVFDKREAFGVKSKEGVGGVVKGKKKKKAKGGEDEEEVLSTCCVCKKPWDRYVGKKKCYTCGVPVLMCDKCMSEKPDKTKGRELEVRCPLCVEENITTAANDVDFTDNGVGVKTKGKGEQRGKAAKSVLKWGGGVAKEKKKKRALARKACKFGSECTREGCWFSHPGRDEGERGEGGKRCKVTRASSGLGGGVTGGG</sequence>
<feature type="compositionally biased region" description="Gly residues" evidence="1">
    <location>
        <begin position="476"/>
        <end position="485"/>
    </location>
</feature>
<dbReference type="Pfam" id="PF17773">
    <property type="entry name" value="UPF0176_N"/>
    <property type="match status" value="1"/>
</dbReference>
<dbReference type="InterPro" id="IPR036873">
    <property type="entry name" value="Rhodanese-like_dom_sf"/>
</dbReference>
<dbReference type="PROSITE" id="PS50206">
    <property type="entry name" value="RHODANESE_3"/>
    <property type="match status" value="1"/>
</dbReference>
<dbReference type="EMBL" id="BRYA01000684">
    <property type="protein sequence ID" value="GMI29513.1"/>
    <property type="molecule type" value="Genomic_DNA"/>
</dbReference>
<dbReference type="InterPro" id="IPR022111">
    <property type="entry name" value="Rhodanese_C"/>
</dbReference>
<evidence type="ECO:0000259" key="2">
    <source>
        <dbReference type="PROSITE" id="PS50206"/>
    </source>
</evidence>
<feature type="compositionally biased region" description="Basic and acidic residues" evidence="1">
    <location>
        <begin position="454"/>
        <end position="466"/>
    </location>
</feature>